<dbReference type="SMART" id="SM00225">
    <property type="entry name" value="BTB"/>
    <property type="match status" value="1"/>
</dbReference>
<evidence type="ECO:0000313" key="5">
    <source>
        <dbReference type="Proteomes" id="UP001217089"/>
    </source>
</evidence>
<dbReference type="SUPFAM" id="SSF54695">
    <property type="entry name" value="POZ domain"/>
    <property type="match status" value="1"/>
</dbReference>
<sequence length="587" mass="66356">MVLNTKKEEVENVQVTFEASNHSNSLLAGLKNLREKEQLFDVILVVGGHKFPAHRVVLASCCDYFRAMFTDGLMESKQTEVHLNGVTAKGMKHLIDFAYSSKIDLDFDNIEDVLSSANHIQMLSVVKACIDYLKTHISIENCVNMASVVELFSLPDIQSFIYQFMCSNFESFALSPEFCRLSQKNLSQLLESNYPVNCSEADVLSAVLNWIEHKFDERVKFCCSLLTKVHIDRIKKSEIESLPNNHVLDKILEIHTNLQVLFQGRKSSLCHRLHQTGLVNVRGYEESLVCVGGFSSTGGMTNEIKYLQTSTDTWKRLTEIPHVNQCNFGICVLKNALYVVGGCYNEQMQEVIHPYGFKYNPQLDTWDSIAQMTIERCRLYAVGGDPSTMNDQFLHSAPCECYNPDTNTWTQVASLPGSRSQHAGIALDDFLYVSGGLEDLDDGVISSFYKYDPNLDIWTELCPMLCPRADHSLYLFQGRIHVVGGWFNDPVTQQRTMATTIDCYIEEEDRWEIIADVHLPRLYATYTVYGDCLYGVGGWINGNNQSKASTVQVFDMVTGVCEDKSSTSIELWEHSTCCLYVPSHKDS</sequence>
<dbReference type="Proteomes" id="UP001217089">
    <property type="component" value="Unassembled WGS sequence"/>
</dbReference>
<dbReference type="Pfam" id="PF00651">
    <property type="entry name" value="BTB"/>
    <property type="match status" value="1"/>
</dbReference>
<evidence type="ECO:0000256" key="1">
    <source>
        <dbReference type="ARBA" id="ARBA00022441"/>
    </source>
</evidence>
<dbReference type="Gene3D" id="3.30.710.10">
    <property type="entry name" value="Potassium Channel Kv1.1, Chain A"/>
    <property type="match status" value="1"/>
</dbReference>
<evidence type="ECO:0000256" key="2">
    <source>
        <dbReference type="ARBA" id="ARBA00022737"/>
    </source>
</evidence>
<dbReference type="SMART" id="SM00612">
    <property type="entry name" value="Kelch"/>
    <property type="match status" value="4"/>
</dbReference>
<dbReference type="InterPro" id="IPR011705">
    <property type="entry name" value="BACK"/>
</dbReference>
<dbReference type="SUPFAM" id="SSF117281">
    <property type="entry name" value="Kelch motif"/>
    <property type="match status" value="1"/>
</dbReference>
<dbReference type="PANTHER" id="PTHR45632">
    <property type="entry name" value="LD33804P"/>
    <property type="match status" value="1"/>
</dbReference>
<dbReference type="Gene3D" id="2.120.10.80">
    <property type="entry name" value="Kelch-type beta propeller"/>
    <property type="match status" value="1"/>
</dbReference>
<dbReference type="InterPro" id="IPR015915">
    <property type="entry name" value="Kelch-typ_b-propeller"/>
</dbReference>
<accession>A0ABQ9EHQ0</accession>
<dbReference type="InterPro" id="IPR011333">
    <property type="entry name" value="SKP1/BTB/POZ_sf"/>
</dbReference>
<dbReference type="EMBL" id="JARBDR010000917">
    <property type="protein sequence ID" value="KAJ8303452.1"/>
    <property type="molecule type" value="Genomic_DNA"/>
</dbReference>
<dbReference type="InterPro" id="IPR017096">
    <property type="entry name" value="BTB-kelch_protein"/>
</dbReference>
<keyword evidence="1" id="KW-0880">Kelch repeat</keyword>
<reference evidence="4 5" key="1">
    <citation type="submission" date="2022-12" db="EMBL/GenBank/DDBJ databases">
        <title>Chromosome-level genome of Tegillarca granosa.</title>
        <authorList>
            <person name="Kim J."/>
        </authorList>
    </citation>
    <scope>NUCLEOTIDE SEQUENCE [LARGE SCALE GENOMIC DNA]</scope>
    <source>
        <strain evidence="4">Teg-2019</strain>
        <tissue evidence="4">Adductor muscle</tissue>
    </source>
</reference>
<feature type="domain" description="BTB" evidence="3">
    <location>
        <begin position="40"/>
        <end position="107"/>
    </location>
</feature>
<evidence type="ECO:0000313" key="4">
    <source>
        <dbReference type="EMBL" id="KAJ8303452.1"/>
    </source>
</evidence>
<gene>
    <name evidence="4" type="ORF">KUTeg_019848</name>
</gene>
<dbReference type="Gene3D" id="1.25.40.420">
    <property type="match status" value="1"/>
</dbReference>
<evidence type="ECO:0000259" key="3">
    <source>
        <dbReference type="PROSITE" id="PS50097"/>
    </source>
</evidence>
<keyword evidence="5" id="KW-1185">Reference proteome</keyword>
<dbReference type="SMART" id="SM00875">
    <property type="entry name" value="BACK"/>
    <property type="match status" value="1"/>
</dbReference>
<dbReference type="InterPro" id="IPR000210">
    <property type="entry name" value="BTB/POZ_dom"/>
</dbReference>
<dbReference type="InterPro" id="IPR006652">
    <property type="entry name" value="Kelch_1"/>
</dbReference>
<organism evidence="4 5">
    <name type="scientific">Tegillarca granosa</name>
    <name type="common">Malaysian cockle</name>
    <name type="synonym">Anadara granosa</name>
    <dbReference type="NCBI Taxonomy" id="220873"/>
    <lineage>
        <taxon>Eukaryota</taxon>
        <taxon>Metazoa</taxon>
        <taxon>Spiralia</taxon>
        <taxon>Lophotrochozoa</taxon>
        <taxon>Mollusca</taxon>
        <taxon>Bivalvia</taxon>
        <taxon>Autobranchia</taxon>
        <taxon>Pteriomorphia</taxon>
        <taxon>Arcoida</taxon>
        <taxon>Arcoidea</taxon>
        <taxon>Arcidae</taxon>
        <taxon>Tegillarca</taxon>
    </lineage>
</organism>
<dbReference type="Pfam" id="PF07707">
    <property type="entry name" value="BACK"/>
    <property type="match status" value="1"/>
</dbReference>
<dbReference type="Pfam" id="PF01344">
    <property type="entry name" value="Kelch_1"/>
    <property type="match status" value="1"/>
</dbReference>
<name>A0ABQ9EHQ0_TEGGR</name>
<comment type="caution">
    <text evidence="4">The sequence shown here is derived from an EMBL/GenBank/DDBJ whole genome shotgun (WGS) entry which is preliminary data.</text>
</comment>
<dbReference type="PIRSF" id="PIRSF037037">
    <property type="entry name" value="Kelch-like_protein_gigaxonin"/>
    <property type="match status" value="1"/>
</dbReference>
<proteinExistence type="predicted"/>
<protein>
    <recommendedName>
        <fullName evidence="3">BTB domain-containing protein</fullName>
    </recommendedName>
</protein>
<dbReference type="PANTHER" id="PTHR45632:SF3">
    <property type="entry name" value="KELCH-LIKE PROTEIN 32"/>
    <property type="match status" value="1"/>
</dbReference>
<dbReference type="PROSITE" id="PS50097">
    <property type="entry name" value="BTB"/>
    <property type="match status" value="1"/>
</dbReference>
<keyword evidence="2" id="KW-0677">Repeat</keyword>